<proteinExistence type="predicted"/>
<feature type="chain" id="PRO_5022940506" description="DUF4848 domain-containing protein" evidence="1">
    <location>
        <begin position="22"/>
        <end position="395"/>
    </location>
</feature>
<evidence type="ECO:0000313" key="3">
    <source>
        <dbReference type="Proteomes" id="UP000315833"/>
    </source>
</evidence>
<comment type="caution">
    <text evidence="2">The sequence shown here is derived from an EMBL/GenBank/DDBJ whole genome shotgun (WGS) entry which is preliminary data.</text>
</comment>
<dbReference type="Gene3D" id="2.40.10.10">
    <property type="entry name" value="Trypsin-like serine proteases"/>
    <property type="match status" value="2"/>
</dbReference>
<dbReference type="SUPFAM" id="SSF50494">
    <property type="entry name" value="Trypsin-like serine proteases"/>
    <property type="match status" value="1"/>
</dbReference>
<protein>
    <recommendedName>
        <fullName evidence="4">DUF4848 domain-containing protein</fullName>
    </recommendedName>
</protein>
<evidence type="ECO:0008006" key="4">
    <source>
        <dbReference type="Google" id="ProtNLM"/>
    </source>
</evidence>
<keyword evidence="1" id="KW-0732">Signal</keyword>
<accession>A0A5C6KKT1</accession>
<feature type="signal peptide" evidence="1">
    <location>
        <begin position="1"/>
        <end position="21"/>
    </location>
</feature>
<reference evidence="2 3" key="1">
    <citation type="submission" date="2019-07" db="EMBL/GenBank/DDBJ databases">
        <title>Genome sequencing of Bacteroides dorei iSURF_12.</title>
        <authorList>
            <person name="Sevigny J.L."/>
            <person name="Ruoff K.L."/>
            <person name="Price C.E."/>
            <person name="Valls R.A."/>
            <person name="O'Toole G.A."/>
        </authorList>
    </citation>
    <scope>NUCLEOTIDE SEQUENCE [LARGE SCALE GENOMIC DNA]</scope>
    <source>
        <strain evidence="2 3">ANK132K_1B</strain>
    </source>
</reference>
<dbReference type="PROSITE" id="PS51257">
    <property type="entry name" value="PROKAR_LIPOPROTEIN"/>
    <property type="match status" value="1"/>
</dbReference>
<organism evidence="2 3">
    <name type="scientific">Phocaeicola dorei</name>
    <dbReference type="NCBI Taxonomy" id="357276"/>
    <lineage>
        <taxon>Bacteria</taxon>
        <taxon>Pseudomonadati</taxon>
        <taxon>Bacteroidota</taxon>
        <taxon>Bacteroidia</taxon>
        <taxon>Bacteroidales</taxon>
        <taxon>Bacteroidaceae</taxon>
        <taxon>Phocaeicola</taxon>
    </lineage>
</organism>
<dbReference type="InterPro" id="IPR009003">
    <property type="entry name" value="Peptidase_S1_PA"/>
</dbReference>
<dbReference type="InterPro" id="IPR043504">
    <property type="entry name" value="Peptidase_S1_PA_chymotrypsin"/>
</dbReference>
<gene>
    <name evidence="2" type="ORF">FSA04_23265</name>
</gene>
<evidence type="ECO:0000256" key="1">
    <source>
        <dbReference type="SAM" id="SignalP"/>
    </source>
</evidence>
<name>A0A5C6KKT1_9BACT</name>
<dbReference type="AlphaFoldDB" id="A0A5C6KKT1"/>
<evidence type="ECO:0000313" key="2">
    <source>
        <dbReference type="EMBL" id="TWV64032.1"/>
    </source>
</evidence>
<dbReference type="Proteomes" id="UP000315833">
    <property type="component" value="Unassembled WGS sequence"/>
</dbReference>
<dbReference type="RefSeq" id="WP_146265236.1">
    <property type="nucleotide sequence ID" value="NZ_VOIF01000068.1"/>
</dbReference>
<dbReference type="EMBL" id="VOIF01000068">
    <property type="protein sequence ID" value="TWV64032.1"/>
    <property type="molecule type" value="Genomic_DNA"/>
</dbReference>
<sequence length="395" mass="43380">MKRVICSFFIALSICMVTSCSDDFEYNSVEEVSVDNDDSLIDLYSALLDNLSSQTRGINSEYPDFYGGAYLDGSCLVVQIKEGVYDIPSFIQDNDNIKIKYCRYSLNELNAIMNKLNKIFIYEKNILNPVGSNIGLYSVSQKNNCVEVYLKKCTAYEIKLFKEMVLESSAIQFKQHVDDNEIVDWDDVFIRFPLNRTKYSVYPGANIAYVEDGGKTPRGYSSAGYKAKYNNKIGFVTAGHGITTKDVGALVKTTEAFVVGKCVFQYHSDSIDVAFFEVNSSSEVTHKILNGSNIISSEIAQLKDLPENSKVYFAGSRSQGEGVIKSLNTTNPAGGITNLVSASYNSKKGDSGGLVYIVKNGKNVIAGIHNGKSDGIPCFVKALSIENAVSITSCD</sequence>